<evidence type="ECO:0000313" key="2">
    <source>
        <dbReference type="EMBL" id="GAT90662.1"/>
    </source>
</evidence>
<name>A0A1L8CHK1_9LACO</name>
<reference evidence="2 3" key="1">
    <citation type="journal article" date="2016" name="Syst. Appl. Microbiol.">
        <title>Genomic characterization of a fructophilic bee symbiont Lactobacillus kunkeei reveals its niche-specific adaptation.</title>
        <authorList>
            <person name="Maeno S."/>
            <person name="Tanizawa Y."/>
            <person name="Kanesaki Y."/>
            <person name="Kubota E."/>
            <person name="Kumar H."/>
            <person name="Dicks L."/>
            <person name="Salminen S."/>
            <person name="Nakagawa J."/>
            <person name="Arita M."/>
            <person name="Endo A."/>
        </authorList>
    </citation>
    <scope>NUCLEOTIDE SEQUENCE [LARGE SCALE GENOMIC DNA]</scope>
    <source>
        <strain evidence="2 3">FF30-6</strain>
    </source>
</reference>
<protein>
    <submittedName>
        <fullName evidence="2">Uncharacterized protein</fullName>
    </submittedName>
</protein>
<feature type="transmembrane region" description="Helical" evidence="1">
    <location>
        <begin position="129"/>
        <end position="151"/>
    </location>
</feature>
<accession>A0A1L8CHK1</accession>
<dbReference type="EMBL" id="BDDX01000005">
    <property type="protein sequence ID" value="GAT90662.1"/>
    <property type="molecule type" value="Genomic_DNA"/>
</dbReference>
<proteinExistence type="predicted"/>
<keyword evidence="1" id="KW-0472">Membrane</keyword>
<comment type="caution">
    <text evidence="2">The sequence shown here is derived from an EMBL/GenBank/DDBJ whole genome shotgun (WGS) entry which is preliminary data.</text>
</comment>
<evidence type="ECO:0000313" key="3">
    <source>
        <dbReference type="Proteomes" id="UP000186588"/>
    </source>
</evidence>
<feature type="transmembrane region" description="Helical" evidence="1">
    <location>
        <begin position="320"/>
        <end position="344"/>
    </location>
</feature>
<sequence length="355" mass="42238">MFYGICVIHSIWRLVVIKWIEKGLEYVDNRLERLRKYLECINYCFAWIDKKIKWVDYQVALLNKDGDIEAEHKIIFVFGGLLFAFMMVAFIIALFRYSENFWMLTDASFFIVINLVVGHCIWKIKNKKLWMFDLTILLHFLCLFLTFYFVMDNESSGYFAYILEIMIMIFCCWWISYYIGLIVLPSDFKNVFQNKAKRLTLKLLIILVLYFTIIFLLMDIDGSMITAFFAIVLSLVNTKEFFNMIQLFSNHTFSDDEISELIKKTDGRFTKLKVLALLFELSFLLSFYLSKFINLNKYLNFISKKFGIERNRSKYINIDLVIMGTIFFIGLMMALNFLVTKVYLKPIKDLQNKKD</sequence>
<feature type="transmembrane region" description="Helical" evidence="1">
    <location>
        <begin position="199"/>
        <end position="218"/>
    </location>
</feature>
<gene>
    <name evidence="2" type="ORF">FF306_00765</name>
</gene>
<feature type="transmembrane region" description="Helical" evidence="1">
    <location>
        <begin position="272"/>
        <end position="290"/>
    </location>
</feature>
<evidence type="ECO:0000256" key="1">
    <source>
        <dbReference type="SAM" id="Phobius"/>
    </source>
</evidence>
<keyword evidence="1" id="KW-0812">Transmembrane</keyword>
<feature type="transmembrane region" description="Helical" evidence="1">
    <location>
        <begin position="157"/>
        <end position="179"/>
    </location>
</feature>
<organism evidence="2 3">
    <name type="scientific">Apilactobacillus kunkeei</name>
    <dbReference type="NCBI Taxonomy" id="148814"/>
    <lineage>
        <taxon>Bacteria</taxon>
        <taxon>Bacillati</taxon>
        <taxon>Bacillota</taxon>
        <taxon>Bacilli</taxon>
        <taxon>Lactobacillales</taxon>
        <taxon>Lactobacillaceae</taxon>
        <taxon>Apilactobacillus</taxon>
    </lineage>
</organism>
<keyword evidence="1" id="KW-1133">Transmembrane helix</keyword>
<dbReference type="AlphaFoldDB" id="A0A1L8CHK1"/>
<feature type="transmembrane region" description="Helical" evidence="1">
    <location>
        <begin position="101"/>
        <end position="122"/>
    </location>
</feature>
<feature type="transmembrane region" description="Helical" evidence="1">
    <location>
        <begin position="74"/>
        <end position="95"/>
    </location>
</feature>
<dbReference type="Proteomes" id="UP000186588">
    <property type="component" value="Unassembled WGS sequence"/>
</dbReference>